<name>A0A0M9A949_9HYME</name>
<reference evidence="1 2" key="1">
    <citation type="submission" date="2015-07" db="EMBL/GenBank/DDBJ databases">
        <title>The genome of Melipona quadrifasciata.</title>
        <authorList>
            <person name="Pan H."/>
            <person name="Kapheim K."/>
        </authorList>
    </citation>
    <scope>NUCLEOTIDE SEQUENCE [LARGE SCALE GENOMIC DNA]</scope>
    <source>
        <strain evidence="1">0111107301</strain>
        <tissue evidence="1">Whole body</tissue>
    </source>
</reference>
<gene>
    <name evidence="1" type="ORF">WN51_07816</name>
</gene>
<proteinExistence type="predicted"/>
<protein>
    <submittedName>
        <fullName evidence="1">Uncharacterized protein</fullName>
    </submittedName>
</protein>
<evidence type="ECO:0000313" key="1">
    <source>
        <dbReference type="EMBL" id="KOX78409.1"/>
    </source>
</evidence>
<dbReference type="AlphaFoldDB" id="A0A0M9A949"/>
<organism evidence="1 2">
    <name type="scientific">Melipona quadrifasciata</name>
    <dbReference type="NCBI Taxonomy" id="166423"/>
    <lineage>
        <taxon>Eukaryota</taxon>
        <taxon>Metazoa</taxon>
        <taxon>Ecdysozoa</taxon>
        <taxon>Arthropoda</taxon>
        <taxon>Hexapoda</taxon>
        <taxon>Insecta</taxon>
        <taxon>Pterygota</taxon>
        <taxon>Neoptera</taxon>
        <taxon>Endopterygota</taxon>
        <taxon>Hymenoptera</taxon>
        <taxon>Apocrita</taxon>
        <taxon>Aculeata</taxon>
        <taxon>Apoidea</taxon>
        <taxon>Anthophila</taxon>
        <taxon>Apidae</taxon>
        <taxon>Melipona</taxon>
    </lineage>
</organism>
<accession>A0A0M9A949</accession>
<keyword evidence="2" id="KW-1185">Reference proteome</keyword>
<dbReference type="EMBL" id="KQ435724">
    <property type="protein sequence ID" value="KOX78409.1"/>
    <property type="molecule type" value="Genomic_DNA"/>
</dbReference>
<evidence type="ECO:0000313" key="2">
    <source>
        <dbReference type="Proteomes" id="UP000053105"/>
    </source>
</evidence>
<dbReference type="Proteomes" id="UP000053105">
    <property type="component" value="Unassembled WGS sequence"/>
</dbReference>
<sequence>MLQRSNNEIVQLLMKTPTTHATVISQTSHRGRVNYKICYKKIRNYCHRFAMGAHLVRQRQAKPMSAIPRGETNLMRSVKQTLIKPIRLYTCFTRRMITERFTREKKKKKRKRKRRSVITNSSEPVCTWHEAGGICQVTKVSGFRKYKKARGERRSNGWDLAQQLQSSFATTIGTYVSFSYVRPLVLHGERSSQSTAQRENQTNRTMRGTTMMYEKNRRGPRAASRSYDIREADIENFAHVLTKSFYILRLYVK</sequence>